<evidence type="ECO:0000313" key="8">
    <source>
        <dbReference type="EMBL" id="GAX21722.1"/>
    </source>
</evidence>
<evidence type="ECO:0000256" key="5">
    <source>
        <dbReference type="ARBA" id="ARBA00038887"/>
    </source>
</evidence>
<keyword evidence="7" id="KW-0812">Transmembrane</keyword>
<dbReference type="InParanoid" id="A0A1Z5K6D4"/>
<sequence length="370" mass="39859">MTQEEEDTYWIAAVEAGGTSFHVAICQVTARPTIVHRTEISSDQAPHVTLEACAAFLQQFSYPYRALGIATFGPVGLRPEHPDTYGRILSTSPKEAWRNVDIVTPLREACSSNNPHLKVRLETDVNAPAWAEYLEAKGSISSCAYITVGTGVGVGLVVNHQPVHGRLHPEGGHVAVPPLPGDTFGGYSWGANCPYGGQNTVEGLASSVALTERLQILQSPDAPPLQRSILSTLPDNHELWDHAANALASLCTTLLLTLSIEKIVLGGGVMKRPGLLQKIQVRTVELINGYIELPQNMSTLITTSAAGEDAGLVGAIVLAQSACNDEETAREQQKLTKMKQTAFTYGIWHGLLVGSLLTAVLCKRFYRTTK</sequence>
<dbReference type="PROSITE" id="PS01125">
    <property type="entry name" value="ROK"/>
    <property type="match status" value="1"/>
</dbReference>
<keyword evidence="3" id="KW-0862">Zinc</keyword>
<protein>
    <recommendedName>
        <fullName evidence="5">fructokinase</fullName>
        <ecNumber evidence="5">2.7.1.4</ecNumber>
    </recommendedName>
</protein>
<accession>A0A1Z5K6D4</accession>
<dbReference type="PANTHER" id="PTHR42742">
    <property type="entry name" value="TRANSCRIPTIONAL REPRESSOR MPRA"/>
    <property type="match status" value="1"/>
</dbReference>
<keyword evidence="7" id="KW-1133">Transmembrane helix</keyword>
<dbReference type="SUPFAM" id="SSF53067">
    <property type="entry name" value="Actin-like ATPase domain"/>
    <property type="match status" value="1"/>
</dbReference>
<dbReference type="EC" id="2.7.1.4" evidence="5"/>
<dbReference type="Pfam" id="PF00480">
    <property type="entry name" value="ROK"/>
    <property type="match status" value="1"/>
</dbReference>
<dbReference type="PANTHER" id="PTHR42742:SF3">
    <property type="entry name" value="FRUCTOKINASE"/>
    <property type="match status" value="1"/>
</dbReference>
<dbReference type="CDD" id="cd24067">
    <property type="entry name" value="ASKHA_NBD_ROK_BsFRK-like"/>
    <property type="match status" value="1"/>
</dbReference>
<reference evidence="8 9" key="1">
    <citation type="journal article" date="2015" name="Plant Cell">
        <title>Oil accumulation by the oleaginous diatom Fistulifera solaris as revealed by the genome and transcriptome.</title>
        <authorList>
            <person name="Tanaka T."/>
            <person name="Maeda Y."/>
            <person name="Veluchamy A."/>
            <person name="Tanaka M."/>
            <person name="Abida H."/>
            <person name="Marechal E."/>
            <person name="Bowler C."/>
            <person name="Muto M."/>
            <person name="Sunaga Y."/>
            <person name="Tanaka M."/>
            <person name="Yoshino T."/>
            <person name="Taniguchi T."/>
            <person name="Fukuda Y."/>
            <person name="Nemoto M."/>
            <person name="Matsumoto M."/>
            <person name="Wong P.S."/>
            <person name="Aburatani S."/>
            <person name="Fujibuchi W."/>
        </authorList>
    </citation>
    <scope>NUCLEOTIDE SEQUENCE [LARGE SCALE GENOMIC DNA]</scope>
    <source>
        <strain evidence="8 9">JPCC DA0580</strain>
    </source>
</reference>
<gene>
    <name evidence="8" type="ORF">FisN_3Hh515</name>
</gene>
<keyword evidence="9" id="KW-1185">Reference proteome</keyword>
<evidence type="ECO:0000256" key="1">
    <source>
        <dbReference type="ARBA" id="ARBA00001946"/>
    </source>
</evidence>
<dbReference type="EMBL" id="BDSP01000171">
    <property type="protein sequence ID" value="GAX21722.1"/>
    <property type="molecule type" value="Genomic_DNA"/>
</dbReference>
<dbReference type="InterPro" id="IPR043129">
    <property type="entry name" value="ATPase_NBD"/>
</dbReference>
<keyword evidence="2" id="KW-0479">Metal-binding</keyword>
<dbReference type="GO" id="GO:0046872">
    <property type="term" value="F:metal ion binding"/>
    <property type="evidence" value="ECO:0007669"/>
    <property type="project" value="UniProtKB-KW"/>
</dbReference>
<keyword evidence="8" id="KW-0808">Transferase</keyword>
<comment type="catalytic activity">
    <reaction evidence="6">
        <text>D-fructose + ATP = D-fructose 6-phosphate + ADP + H(+)</text>
        <dbReference type="Rhea" id="RHEA:16125"/>
        <dbReference type="ChEBI" id="CHEBI:15378"/>
        <dbReference type="ChEBI" id="CHEBI:30616"/>
        <dbReference type="ChEBI" id="CHEBI:37721"/>
        <dbReference type="ChEBI" id="CHEBI:61527"/>
        <dbReference type="ChEBI" id="CHEBI:456216"/>
        <dbReference type="EC" id="2.7.1.4"/>
    </reaction>
</comment>
<comment type="cofactor">
    <cofactor evidence="1">
        <name>Mg(2+)</name>
        <dbReference type="ChEBI" id="CHEBI:18420"/>
    </cofactor>
</comment>
<evidence type="ECO:0000256" key="3">
    <source>
        <dbReference type="ARBA" id="ARBA00022833"/>
    </source>
</evidence>
<dbReference type="OrthoDB" id="10260668at2759"/>
<dbReference type="Gene3D" id="3.30.420.40">
    <property type="match status" value="2"/>
</dbReference>
<dbReference type="Proteomes" id="UP000198406">
    <property type="component" value="Unassembled WGS sequence"/>
</dbReference>
<keyword evidence="7" id="KW-0472">Membrane</keyword>
<evidence type="ECO:0000256" key="7">
    <source>
        <dbReference type="SAM" id="Phobius"/>
    </source>
</evidence>
<evidence type="ECO:0000256" key="2">
    <source>
        <dbReference type="ARBA" id="ARBA00022723"/>
    </source>
</evidence>
<dbReference type="GO" id="GO:0008865">
    <property type="term" value="F:fructokinase activity"/>
    <property type="evidence" value="ECO:0007669"/>
    <property type="project" value="UniProtKB-EC"/>
</dbReference>
<name>A0A1Z5K6D4_FISSO</name>
<evidence type="ECO:0000256" key="4">
    <source>
        <dbReference type="ARBA" id="ARBA00022842"/>
    </source>
</evidence>
<comment type="caution">
    <text evidence="8">The sequence shown here is derived from an EMBL/GenBank/DDBJ whole genome shotgun (WGS) entry which is preliminary data.</text>
</comment>
<dbReference type="AlphaFoldDB" id="A0A1Z5K6D4"/>
<dbReference type="InterPro" id="IPR000600">
    <property type="entry name" value="ROK"/>
</dbReference>
<dbReference type="InterPro" id="IPR051804">
    <property type="entry name" value="Carb_Metab_Reg_Kinase/Isom"/>
</dbReference>
<evidence type="ECO:0000313" key="9">
    <source>
        <dbReference type="Proteomes" id="UP000198406"/>
    </source>
</evidence>
<organism evidence="8 9">
    <name type="scientific">Fistulifera solaris</name>
    <name type="common">Oleaginous diatom</name>
    <dbReference type="NCBI Taxonomy" id="1519565"/>
    <lineage>
        <taxon>Eukaryota</taxon>
        <taxon>Sar</taxon>
        <taxon>Stramenopiles</taxon>
        <taxon>Ochrophyta</taxon>
        <taxon>Bacillariophyta</taxon>
        <taxon>Bacillariophyceae</taxon>
        <taxon>Bacillariophycidae</taxon>
        <taxon>Naviculales</taxon>
        <taxon>Naviculaceae</taxon>
        <taxon>Fistulifera</taxon>
    </lineage>
</organism>
<proteinExistence type="predicted"/>
<dbReference type="InterPro" id="IPR049874">
    <property type="entry name" value="ROK_cs"/>
</dbReference>
<feature type="transmembrane region" description="Helical" evidence="7">
    <location>
        <begin position="342"/>
        <end position="362"/>
    </location>
</feature>
<keyword evidence="8" id="KW-0418">Kinase</keyword>
<keyword evidence="4" id="KW-0460">Magnesium</keyword>
<evidence type="ECO:0000256" key="6">
    <source>
        <dbReference type="ARBA" id="ARBA00048451"/>
    </source>
</evidence>